<dbReference type="AlphaFoldDB" id="A0AAN7VIB4"/>
<dbReference type="PANTHER" id="PTHR46060:SF1">
    <property type="entry name" value="MARINER MOS1 TRANSPOSASE-LIKE PROTEIN"/>
    <property type="match status" value="1"/>
</dbReference>
<comment type="caution">
    <text evidence="1">The sequence shown here is derived from an EMBL/GenBank/DDBJ whole genome shotgun (WGS) entry which is preliminary data.</text>
</comment>
<organism evidence="1 2">
    <name type="scientific">Pyrocoelia pectoralis</name>
    <dbReference type="NCBI Taxonomy" id="417401"/>
    <lineage>
        <taxon>Eukaryota</taxon>
        <taxon>Metazoa</taxon>
        <taxon>Ecdysozoa</taxon>
        <taxon>Arthropoda</taxon>
        <taxon>Hexapoda</taxon>
        <taxon>Insecta</taxon>
        <taxon>Pterygota</taxon>
        <taxon>Neoptera</taxon>
        <taxon>Endopterygota</taxon>
        <taxon>Coleoptera</taxon>
        <taxon>Polyphaga</taxon>
        <taxon>Elateriformia</taxon>
        <taxon>Elateroidea</taxon>
        <taxon>Lampyridae</taxon>
        <taxon>Lampyrinae</taxon>
        <taxon>Pyrocoelia</taxon>
    </lineage>
</organism>
<accession>A0AAN7VIB4</accession>
<sequence>MRKKEKLEKLLHIVELFDKRYRFNEFKLGRTSVFHEERPDRPADVASEEIFGKVREMILADRLSYGTVINILHDKLCMRKVSTRWMPRLLTDDNKRTRLSMSRHCLDLLKRNSKEFFRRVVTVDETWIQYYTPETKRQSKQ</sequence>
<evidence type="ECO:0008006" key="3">
    <source>
        <dbReference type="Google" id="ProtNLM"/>
    </source>
</evidence>
<dbReference type="InterPro" id="IPR036397">
    <property type="entry name" value="RNaseH_sf"/>
</dbReference>
<dbReference type="PANTHER" id="PTHR46060">
    <property type="entry name" value="MARINER MOS1 TRANSPOSASE-LIKE PROTEIN"/>
    <property type="match status" value="1"/>
</dbReference>
<gene>
    <name evidence="1" type="ORF">RI129_005528</name>
</gene>
<dbReference type="EMBL" id="JAVRBK010000003">
    <property type="protein sequence ID" value="KAK5647064.1"/>
    <property type="molecule type" value="Genomic_DNA"/>
</dbReference>
<evidence type="ECO:0000313" key="2">
    <source>
        <dbReference type="Proteomes" id="UP001329430"/>
    </source>
</evidence>
<protein>
    <recommendedName>
        <fullName evidence="3">Transposase</fullName>
    </recommendedName>
</protein>
<dbReference type="Gene3D" id="3.30.420.10">
    <property type="entry name" value="Ribonuclease H-like superfamily/Ribonuclease H"/>
    <property type="match status" value="1"/>
</dbReference>
<dbReference type="GO" id="GO:0003676">
    <property type="term" value="F:nucleic acid binding"/>
    <property type="evidence" value="ECO:0007669"/>
    <property type="project" value="InterPro"/>
</dbReference>
<reference evidence="1 2" key="1">
    <citation type="journal article" date="2024" name="Insects">
        <title>An Improved Chromosome-Level Genome Assembly of the Firefly Pyrocoelia pectoralis.</title>
        <authorList>
            <person name="Fu X."/>
            <person name="Meyer-Rochow V.B."/>
            <person name="Ballantyne L."/>
            <person name="Zhu X."/>
        </authorList>
    </citation>
    <scope>NUCLEOTIDE SEQUENCE [LARGE SCALE GENOMIC DNA]</scope>
    <source>
        <strain evidence="1">XCY_ONT2</strain>
    </source>
</reference>
<evidence type="ECO:0000313" key="1">
    <source>
        <dbReference type="EMBL" id="KAK5647064.1"/>
    </source>
</evidence>
<keyword evidence="2" id="KW-1185">Reference proteome</keyword>
<dbReference type="Proteomes" id="UP001329430">
    <property type="component" value="Chromosome 3"/>
</dbReference>
<proteinExistence type="predicted"/>
<name>A0AAN7VIB4_9COLE</name>
<dbReference type="InterPro" id="IPR052709">
    <property type="entry name" value="Transposase-MT_Hybrid"/>
</dbReference>